<dbReference type="AlphaFoldDB" id="A0AAN9UU30"/>
<dbReference type="PANTHER" id="PTHR13504:SF38">
    <property type="entry name" value="FIDO DOMAIN-CONTAINING PROTEIN"/>
    <property type="match status" value="1"/>
</dbReference>
<dbReference type="InterPro" id="IPR036597">
    <property type="entry name" value="Fido-like_dom_sf"/>
</dbReference>
<protein>
    <recommendedName>
        <fullName evidence="3">Fido domain-containing protein</fullName>
    </recommendedName>
</protein>
<gene>
    <name evidence="4" type="ORF">SLS62_004511</name>
</gene>
<feature type="active site" evidence="1">
    <location>
        <position position="204"/>
    </location>
</feature>
<feature type="binding site" evidence="2">
    <location>
        <begin position="208"/>
        <end position="215"/>
    </location>
    <ligand>
        <name>ATP</name>
        <dbReference type="ChEBI" id="CHEBI:30616"/>
    </ligand>
</feature>
<dbReference type="SUPFAM" id="SSF140931">
    <property type="entry name" value="Fic-like"/>
    <property type="match status" value="1"/>
</dbReference>
<sequence>MDDKQTSTGIAGLRAKIENSLVEVVYTSNYIETTGSDLETTADLCYRIFRGEKVLPMVDERDREYEQGRAALMSMKRPHTLDDVIRSRQEIINHAHALSYAIDAVVIDSKPITEDFLKEVHTKLCAGKVLGEEAGQSGEYRTWEIAARHGMKKRSIFIRSSSVPVYMKQLVSDLRDDMASAAQTGVLDPFDLASKYCHRLVCIHPFGDGNGRLCRILLNILLLKYAGHVSIFGGNDTEREEYLDLACRANKKFHEEDMEIPESEKKGHRELAQFTCRKSKKTLEKLWA</sequence>
<dbReference type="InterPro" id="IPR040198">
    <property type="entry name" value="Fido_containing"/>
</dbReference>
<evidence type="ECO:0000256" key="1">
    <source>
        <dbReference type="PIRSR" id="PIRSR640198-1"/>
    </source>
</evidence>
<evidence type="ECO:0000259" key="3">
    <source>
        <dbReference type="PROSITE" id="PS51459"/>
    </source>
</evidence>
<comment type="caution">
    <text evidence="4">The sequence shown here is derived from an EMBL/GenBank/DDBJ whole genome shotgun (WGS) entry which is preliminary data.</text>
</comment>
<name>A0AAN9UU30_9PEZI</name>
<reference evidence="4 5" key="1">
    <citation type="submission" date="2024-02" db="EMBL/GenBank/DDBJ databases">
        <title>De novo assembly and annotation of 12 fungi associated with fruit tree decline syndrome in Ontario, Canada.</title>
        <authorList>
            <person name="Sulman M."/>
            <person name="Ellouze W."/>
            <person name="Ilyukhin E."/>
        </authorList>
    </citation>
    <scope>NUCLEOTIDE SEQUENCE [LARGE SCALE GENOMIC DNA]</scope>
    <source>
        <strain evidence="4 5">M11/M66-122</strain>
    </source>
</reference>
<accession>A0AAN9UU30</accession>
<keyword evidence="5" id="KW-1185">Reference proteome</keyword>
<dbReference type="PROSITE" id="PS51459">
    <property type="entry name" value="FIDO"/>
    <property type="match status" value="1"/>
</dbReference>
<dbReference type="EMBL" id="JAKJXP020000028">
    <property type="protein sequence ID" value="KAK7753436.1"/>
    <property type="molecule type" value="Genomic_DNA"/>
</dbReference>
<dbReference type="PANTHER" id="PTHR13504">
    <property type="entry name" value="FIDO DOMAIN-CONTAINING PROTEIN DDB_G0283145"/>
    <property type="match status" value="1"/>
</dbReference>
<organism evidence="4 5">
    <name type="scientific">Diatrype stigma</name>
    <dbReference type="NCBI Taxonomy" id="117547"/>
    <lineage>
        <taxon>Eukaryota</taxon>
        <taxon>Fungi</taxon>
        <taxon>Dikarya</taxon>
        <taxon>Ascomycota</taxon>
        <taxon>Pezizomycotina</taxon>
        <taxon>Sordariomycetes</taxon>
        <taxon>Xylariomycetidae</taxon>
        <taxon>Xylariales</taxon>
        <taxon>Diatrypaceae</taxon>
        <taxon>Diatrype</taxon>
    </lineage>
</organism>
<feature type="binding site" evidence="2">
    <location>
        <position position="250"/>
    </location>
    <ligand>
        <name>ATP</name>
        <dbReference type="ChEBI" id="CHEBI:30616"/>
    </ligand>
</feature>
<keyword evidence="2" id="KW-0547">Nucleotide-binding</keyword>
<evidence type="ECO:0000256" key="2">
    <source>
        <dbReference type="PIRSR" id="PIRSR640198-2"/>
    </source>
</evidence>
<dbReference type="Pfam" id="PF02661">
    <property type="entry name" value="Fic"/>
    <property type="match status" value="1"/>
</dbReference>
<evidence type="ECO:0000313" key="4">
    <source>
        <dbReference type="EMBL" id="KAK7753436.1"/>
    </source>
</evidence>
<evidence type="ECO:0000313" key="5">
    <source>
        <dbReference type="Proteomes" id="UP001320420"/>
    </source>
</evidence>
<dbReference type="Gene3D" id="1.10.3290.10">
    <property type="entry name" value="Fido-like domain"/>
    <property type="match status" value="1"/>
</dbReference>
<dbReference type="InterPro" id="IPR003812">
    <property type="entry name" value="Fido"/>
</dbReference>
<proteinExistence type="predicted"/>
<feature type="domain" description="Fido" evidence="3">
    <location>
        <begin position="112"/>
        <end position="277"/>
    </location>
</feature>
<dbReference type="Proteomes" id="UP001320420">
    <property type="component" value="Unassembled WGS sequence"/>
</dbReference>
<dbReference type="GO" id="GO:0005524">
    <property type="term" value="F:ATP binding"/>
    <property type="evidence" value="ECO:0007669"/>
    <property type="project" value="UniProtKB-KW"/>
</dbReference>
<keyword evidence="2" id="KW-0067">ATP-binding</keyword>